<sequence length="94" mass="10388">MSSLRESFERASLPAVTWLNGLPRFLPFLVVLALVVAGIFLPSPGWLLIGVVVLVLAWILALAWPRLTFTEQLMRLAVIGLMVAVMLTQAFPRT</sequence>
<feature type="transmembrane region" description="Helical" evidence="1">
    <location>
        <begin position="46"/>
        <end position="64"/>
    </location>
</feature>
<dbReference type="Pfam" id="PF20444">
    <property type="entry name" value="DUF6703"/>
    <property type="match status" value="1"/>
</dbReference>
<keyword evidence="3" id="KW-1185">Reference proteome</keyword>
<evidence type="ECO:0000313" key="2">
    <source>
        <dbReference type="EMBL" id="MBM6398873.1"/>
    </source>
</evidence>
<feature type="transmembrane region" description="Helical" evidence="1">
    <location>
        <begin position="73"/>
        <end position="91"/>
    </location>
</feature>
<dbReference type="EMBL" id="JAFDVD010000001">
    <property type="protein sequence ID" value="MBM6398873.1"/>
    <property type="molecule type" value="Genomic_DNA"/>
</dbReference>
<comment type="caution">
    <text evidence="2">The sequence shown here is derived from an EMBL/GenBank/DDBJ whole genome shotgun (WGS) entry which is preliminary data.</text>
</comment>
<dbReference type="Proteomes" id="UP001430172">
    <property type="component" value="Unassembled WGS sequence"/>
</dbReference>
<accession>A0ABS2CG77</accession>
<protein>
    <submittedName>
        <fullName evidence="2">Uncharacterized protein</fullName>
    </submittedName>
</protein>
<dbReference type="RefSeq" id="WP_204129364.1">
    <property type="nucleotide sequence ID" value="NZ_JAFDVD010000001.1"/>
</dbReference>
<evidence type="ECO:0000313" key="3">
    <source>
        <dbReference type="Proteomes" id="UP001430172"/>
    </source>
</evidence>
<keyword evidence="1" id="KW-0812">Transmembrane</keyword>
<keyword evidence="1" id="KW-1133">Transmembrane helix</keyword>
<gene>
    <name evidence="2" type="ORF">JQN70_00570</name>
</gene>
<proteinExistence type="predicted"/>
<dbReference type="InterPro" id="IPR046549">
    <property type="entry name" value="DUF6703"/>
</dbReference>
<reference evidence="2" key="1">
    <citation type="submission" date="2021-02" db="EMBL/GenBank/DDBJ databases">
        <title>Phycicoccus sp. MQZ13P-5T, whole genome shotgun sequence.</title>
        <authorList>
            <person name="Tuo L."/>
        </authorList>
    </citation>
    <scope>NUCLEOTIDE SEQUENCE</scope>
    <source>
        <strain evidence="2">MQZ13P-5</strain>
    </source>
</reference>
<evidence type="ECO:0000256" key="1">
    <source>
        <dbReference type="SAM" id="Phobius"/>
    </source>
</evidence>
<feature type="transmembrane region" description="Helical" evidence="1">
    <location>
        <begin position="21"/>
        <end position="40"/>
    </location>
</feature>
<organism evidence="2 3">
    <name type="scientific">Phycicoccus sonneratiae</name>
    <dbReference type="NCBI Taxonomy" id="2807628"/>
    <lineage>
        <taxon>Bacteria</taxon>
        <taxon>Bacillati</taxon>
        <taxon>Actinomycetota</taxon>
        <taxon>Actinomycetes</taxon>
        <taxon>Micrococcales</taxon>
        <taxon>Intrasporangiaceae</taxon>
        <taxon>Phycicoccus</taxon>
    </lineage>
</organism>
<name>A0ABS2CG77_9MICO</name>
<keyword evidence="1" id="KW-0472">Membrane</keyword>